<evidence type="ECO:0000256" key="5">
    <source>
        <dbReference type="SAM" id="MobiDB-lite"/>
    </source>
</evidence>
<dbReference type="OrthoDB" id="6499194at2759"/>
<feature type="transmembrane region" description="Helical" evidence="6">
    <location>
        <begin position="141"/>
        <end position="161"/>
    </location>
</feature>
<dbReference type="Pfam" id="PF00083">
    <property type="entry name" value="Sugar_tr"/>
    <property type="match status" value="1"/>
</dbReference>
<keyword evidence="2 6" id="KW-0812">Transmembrane</keyword>
<dbReference type="PANTHER" id="PTHR24064">
    <property type="entry name" value="SOLUTE CARRIER FAMILY 22 MEMBER"/>
    <property type="match status" value="1"/>
</dbReference>
<feature type="transmembrane region" description="Helical" evidence="6">
    <location>
        <begin position="173"/>
        <end position="191"/>
    </location>
</feature>
<feature type="compositionally biased region" description="Low complexity" evidence="5">
    <location>
        <begin position="11"/>
        <end position="20"/>
    </location>
</feature>
<evidence type="ECO:0000256" key="6">
    <source>
        <dbReference type="SAM" id="Phobius"/>
    </source>
</evidence>
<keyword evidence="8" id="KW-1185">Reference proteome</keyword>
<dbReference type="OMA" id="RTIFICY"/>
<comment type="caution">
    <text evidence="7">The sequence shown here is derived from an EMBL/GenBank/DDBJ whole genome shotgun (WGS) entry which is preliminary data.</text>
</comment>
<evidence type="ECO:0000256" key="3">
    <source>
        <dbReference type="ARBA" id="ARBA00022989"/>
    </source>
</evidence>
<keyword evidence="4 6" id="KW-0472">Membrane</keyword>
<reference evidence="7" key="2">
    <citation type="submission" date="2021-09" db="EMBL/GenBank/DDBJ databases">
        <authorList>
            <person name="Jia N."/>
            <person name="Wang J."/>
            <person name="Shi W."/>
            <person name="Du L."/>
            <person name="Sun Y."/>
            <person name="Zhan W."/>
            <person name="Jiang J."/>
            <person name="Wang Q."/>
            <person name="Zhang B."/>
            <person name="Ji P."/>
            <person name="Sakyi L.B."/>
            <person name="Cui X."/>
            <person name="Yuan T."/>
            <person name="Jiang B."/>
            <person name="Yang W."/>
            <person name="Lam T.T.-Y."/>
            <person name="Chang Q."/>
            <person name="Ding S."/>
            <person name="Wang X."/>
            <person name="Zhu J."/>
            <person name="Ruan X."/>
            <person name="Zhao L."/>
            <person name="Wei J."/>
            <person name="Que T."/>
            <person name="Du C."/>
            <person name="Cheng J."/>
            <person name="Dai P."/>
            <person name="Han X."/>
            <person name="Huang E."/>
            <person name="Gao Y."/>
            <person name="Liu J."/>
            <person name="Shao H."/>
            <person name="Ye R."/>
            <person name="Li L."/>
            <person name="Wei W."/>
            <person name="Wang X."/>
            <person name="Wang C."/>
            <person name="Huo Q."/>
            <person name="Li W."/>
            <person name="Guo W."/>
            <person name="Chen H."/>
            <person name="Chen S."/>
            <person name="Zhou L."/>
            <person name="Zhou L."/>
            <person name="Ni X."/>
            <person name="Tian J."/>
            <person name="Zhou Y."/>
            <person name="Sheng Y."/>
            <person name="Liu T."/>
            <person name="Pan Y."/>
            <person name="Xia L."/>
            <person name="Li J."/>
            <person name="Zhao F."/>
            <person name="Cao W."/>
        </authorList>
    </citation>
    <scope>NUCLEOTIDE SEQUENCE</scope>
    <source>
        <strain evidence="7">Rsan-2018</strain>
        <tissue evidence="7">Larvae</tissue>
    </source>
</reference>
<evidence type="ECO:0000313" key="7">
    <source>
        <dbReference type="EMBL" id="KAH7962579.1"/>
    </source>
</evidence>
<evidence type="ECO:0000256" key="4">
    <source>
        <dbReference type="ARBA" id="ARBA00023136"/>
    </source>
</evidence>
<feature type="transmembrane region" description="Helical" evidence="6">
    <location>
        <begin position="257"/>
        <end position="277"/>
    </location>
</feature>
<dbReference type="GO" id="GO:0022857">
    <property type="term" value="F:transmembrane transporter activity"/>
    <property type="evidence" value="ECO:0007669"/>
    <property type="project" value="InterPro"/>
</dbReference>
<feature type="transmembrane region" description="Helical" evidence="6">
    <location>
        <begin position="376"/>
        <end position="394"/>
    </location>
</feature>
<feature type="transmembrane region" description="Helical" evidence="6">
    <location>
        <begin position="401"/>
        <end position="419"/>
    </location>
</feature>
<dbReference type="SUPFAM" id="SSF103473">
    <property type="entry name" value="MFS general substrate transporter"/>
    <property type="match status" value="1"/>
</dbReference>
<dbReference type="InterPro" id="IPR036259">
    <property type="entry name" value="MFS_trans_sf"/>
</dbReference>
<feature type="transmembrane region" description="Helical" evidence="6">
    <location>
        <begin position="229"/>
        <end position="251"/>
    </location>
</feature>
<dbReference type="InterPro" id="IPR005828">
    <property type="entry name" value="MFS_sugar_transport-like"/>
</dbReference>
<feature type="transmembrane region" description="Helical" evidence="6">
    <location>
        <begin position="346"/>
        <end position="364"/>
    </location>
</feature>
<reference evidence="7" key="1">
    <citation type="journal article" date="2020" name="Cell">
        <title>Large-Scale Comparative Analyses of Tick Genomes Elucidate Their Genetic Diversity and Vector Capacities.</title>
        <authorList>
            <consortium name="Tick Genome and Microbiome Consortium (TIGMIC)"/>
            <person name="Jia N."/>
            <person name="Wang J."/>
            <person name="Shi W."/>
            <person name="Du L."/>
            <person name="Sun Y."/>
            <person name="Zhan W."/>
            <person name="Jiang J.F."/>
            <person name="Wang Q."/>
            <person name="Zhang B."/>
            <person name="Ji P."/>
            <person name="Bell-Sakyi L."/>
            <person name="Cui X.M."/>
            <person name="Yuan T.T."/>
            <person name="Jiang B.G."/>
            <person name="Yang W.F."/>
            <person name="Lam T.T."/>
            <person name="Chang Q.C."/>
            <person name="Ding S.J."/>
            <person name="Wang X.J."/>
            <person name="Zhu J.G."/>
            <person name="Ruan X.D."/>
            <person name="Zhao L."/>
            <person name="Wei J.T."/>
            <person name="Ye R.Z."/>
            <person name="Que T.C."/>
            <person name="Du C.H."/>
            <person name="Zhou Y.H."/>
            <person name="Cheng J.X."/>
            <person name="Dai P.F."/>
            <person name="Guo W.B."/>
            <person name="Han X.H."/>
            <person name="Huang E.J."/>
            <person name="Li L.F."/>
            <person name="Wei W."/>
            <person name="Gao Y.C."/>
            <person name="Liu J.Z."/>
            <person name="Shao H.Z."/>
            <person name="Wang X."/>
            <person name="Wang C.C."/>
            <person name="Yang T.C."/>
            <person name="Huo Q.B."/>
            <person name="Li W."/>
            <person name="Chen H.Y."/>
            <person name="Chen S.E."/>
            <person name="Zhou L.G."/>
            <person name="Ni X.B."/>
            <person name="Tian J.H."/>
            <person name="Sheng Y."/>
            <person name="Liu T."/>
            <person name="Pan Y.S."/>
            <person name="Xia L.Y."/>
            <person name="Li J."/>
            <person name="Zhao F."/>
            <person name="Cao W.C."/>
        </authorList>
    </citation>
    <scope>NUCLEOTIDE SEQUENCE</scope>
    <source>
        <strain evidence="7">Rsan-2018</strain>
    </source>
</reference>
<dbReference type="EMBL" id="JABSTV010001249">
    <property type="protein sequence ID" value="KAH7962579.1"/>
    <property type="molecule type" value="Genomic_DNA"/>
</dbReference>
<comment type="subcellular location">
    <subcellularLocation>
        <location evidence="1">Membrane</location>
        <topology evidence="1">Multi-pass membrane protein</topology>
    </subcellularLocation>
</comment>
<sequence>MAAAPGKQLTPAQSSPSGSQAPWLCETQLPFGDGAFQLMNVFSAAIVLGNYLLHSEIFLLTAGVMDHWCRRPDSFANLSVDEWKQLAIPVDKNGEYSHCTIREPPDGGTEARVVRCTSWEYDYTKYGNNIVSAWNLVCDRLWLIDFARIVYAAASVIPLAASASFADSIGRRTALFIVIPVVLISAVASAMPNDLQFFMIVRAVVSASTSVLVPPAITLVTDASTIDKFPAYVVAVSLLSFILMPVTVLAAHLARTGWVAVQVILMIPTCLLMLLYYTVIESPIWLLATGHVKEAERVALCAAKMNNVSADVCHELMARQIADLRARGWQTAESSGLCSGRLRTRTVLMCCMSTALCFGFDTFVTKDGIPTGDVAASLSFALSAVACVATIPFVKQFGLRNAVVGSALGFAVTLTALAGTTYGGGGQTLNDSLVVPMKAAGNVCFTFFLVMGLKSLPVVSRCSGAAAMLAASRFGDTLGQLTPRLINDQSIAMRLAISGALTSLFAIGAELLPCDFDYWMQQHLSHQRCPRHPSPEGTKRAMRDTLVPLPKEPVQHRPITTKDRVALRRSTTQATGEQCAV</sequence>
<dbReference type="AlphaFoldDB" id="A0A9D4SZQ0"/>
<dbReference type="Proteomes" id="UP000821837">
    <property type="component" value="Chromosome 3"/>
</dbReference>
<name>A0A9D4SZQ0_RHISA</name>
<dbReference type="GO" id="GO:0016020">
    <property type="term" value="C:membrane"/>
    <property type="evidence" value="ECO:0007669"/>
    <property type="project" value="UniProtKB-SubCell"/>
</dbReference>
<evidence type="ECO:0000256" key="1">
    <source>
        <dbReference type="ARBA" id="ARBA00004141"/>
    </source>
</evidence>
<feature type="transmembrane region" description="Helical" evidence="6">
    <location>
        <begin position="197"/>
        <end position="217"/>
    </location>
</feature>
<organism evidence="7 8">
    <name type="scientific">Rhipicephalus sanguineus</name>
    <name type="common">Brown dog tick</name>
    <name type="synonym">Ixodes sanguineus</name>
    <dbReference type="NCBI Taxonomy" id="34632"/>
    <lineage>
        <taxon>Eukaryota</taxon>
        <taxon>Metazoa</taxon>
        <taxon>Ecdysozoa</taxon>
        <taxon>Arthropoda</taxon>
        <taxon>Chelicerata</taxon>
        <taxon>Arachnida</taxon>
        <taxon>Acari</taxon>
        <taxon>Parasitiformes</taxon>
        <taxon>Ixodida</taxon>
        <taxon>Ixodoidea</taxon>
        <taxon>Ixodidae</taxon>
        <taxon>Rhipicephalinae</taxon>
        <taxon>Rhipicephalus</taxon>
        <taxon>Rhipicephalus</taxon>
    </lineage>
</organism>
<proteinExistence type="predicted"/>
<evidence type="ECO:0000256" key="2">
    <source>
        <dbReference type="ARBA" id="ARBA00022692"/>
    </source>
</evidence>
<protein>
    <submittedName>
        <fullName evidence="7">Uncharacterized protein</fullName>
    </submittedName>
</protein>
<feature type="transmembrane region" description="Helical" evidence="6">
    <location>
        <begin position="439"/>
        <end position="459"/>
    </location>
</feature>
<dbReference type="VEuPathDB" id="VectorBase:RSAN_039774"/>
<dbReference type="Gene3D" id="1.20.1250.20">
    <property type="entry name" value="MFS general substrate transporter like domains"/>
    <property type="match status" value="1"/>
</dbReference>
<accession>A0A9D4SZQ0</accession>
<keyword evidence="3 6" id="KW-1133">Transmembrane helix</keyword>
<feature type="region of interest" description="Disordered" evidence="5">
    <location>
        <begin position="1"/>
        <end position="20"/>
    </location>
</feature>
<gene>
    <name evidence="7" type="ORF">HPB52_016997</name>
</gene>
<evidence type="ECO:0000313" key="8">
    <source>
        <dbReference type="Proteomes" id="UP000821837"/>
    </source>
</evidence>